<evidence type="ECO:0000313" key="2">
    <source>
        <dbReference type="EMBL" id="KAJ5098933.1"/>
    </source>
</evidence>
<keyword evidence="3" id="KW-1185">Reference proteome</keyword>
<reference evidence="2" key="1">
    <citation type="submission" date="2022-11" db="EMBL/GenBank/DDBJ databases">
        <authorList>
            <person name="Petersen C."/>
        </authorList>
    </citation>
    <scope>NUCLEOTIDE SEQUENCE</scope>
    <source>
        <strain evidence="2">IBT 30761</strain>
    </source>
</reference>
<evidence type="ECO:0000313" key="3">
    <source>
        <dbReference type="Proteomes" id="UP001149074"/>
    </source>
</evidence>
<dbReference type="GeneID" id="81357407"/>
<dbReference type="Proteomes" id="UP001149074">
    <property type="component" value="Unassembled WGS sequence"/>
</dbReference>
<organism evidence="2 3">
    <name type="scientific">Penicillium argentinense</name>
    <dbReference type="NCBI Taxonomy" id="1131581"/>
    <lineage>
        <taxon>Eukaryota</taxon>
        <taxon>Fungi</taxon>
        <taxon>Dikarya</taxon>
        <taxon>Ascomycota</taxon>
        <taxon>Pezizomycotina</taxon>
        <taxon>Eurotiomycetes</taxon>
        <taxon>Eurotiomycetidae</taxon>
        <taxon>Eurotiales</taxon>
        <taxon>Aspergillaceae</taxon>
        <taxon>Penicillium</taxon>
    </lineage>
</organism>
<dbReference type="RefSeq" id="XP_056474587.1">
    <property type="nucleotide sequence ID" value="XM_056618428.1"/>
</dbReference>
<protein>
    <recommendedName>
        <fullName evidence="4">Small secreted protein</fullName>
    </recommendedName>
</protein>
<proteinExistence type="predicted"/>
<name>A0A9W9FEU5_9EURO</name>
<comment type="caution">
    <text evidence="2">The sequence shown here is derived from an EMBL/GenBank/DDBJ whole genome shotgun (WGS) entry which is preliminary data.</text>
</comment>
<keyword evidence="1" id="KW-0732">Signal</keyword>
<evidence type="ECO:0000256" key="1">
    <source>
        <dbReference type="SAM" id="SignalP"/>
    </source>
</evidence>
<gene>
    <name evidence="2" type="ORF">N7532_005934</name>
</gene>
<dbReference type="AlphaFoldDB" id="A0A9W9FEU5"/>
<evidence type="ECO:0008006" key="4">
    <source>
        <dbReference type="Google" id="ProtNLM"/>
    </source>
</evidence>
<dbReference type="EMBL" id="JAPQKI010000005">
    <property type="protein sequence ID" value="KAJ5098933.1"/>
    <property type="molecule type" value="Genomic_DNA"/>
</dbReference>
<dbReference type="OrthoDB" id="5352317at2759"/>
<reference evidence="2" key="2">
    <citation type="journal article" date="2023" name="IMA Fungus">
        <title>Comparative genomic study of the Penicillium genus elucidates a diverse pangenome and 15 lateral gene transfer events.</title>
        <authorList>
            <person name="Petersen C."/>
            <person name="Sorensen T."/>
            <person name="Nielsen M.R."/>
            <person name="Sondergaard T.E."/>
            <person name="Sorensen J.L."/>
            <person name="Fitzpatrick D.A."/>
            <person name="Frisvad J.C."/>
            <person name="Nielsen K.L."/>
        </authorList>
    </citation>
    <scope>NUCLEOTIDE SEQUENCE</scope>
    <source>
        <strain evidence="2">IBT 30761</strain>
    </source>
</reference>
<feature type="signal peptide" evidence="1">
    <location>
        <begin position="1"/>
        <end position="19"/>
    </location>
</feature>
<sequence>MQITQVLLSTLVAASAVLAAPAETSKDMMAASPQWTIRNMKRVCTKDDTSCTWTFGVQVGTAAAQSCTYVVKGAHASEANGGPSTCGPYTITSGWSGQFGPDAGFTTLSVVNNKARQIVWPAYTDKQLDGGKVVKPDQAYSPATLP</sequence>
<feature type="chain" id="PRO_5040852625" description="Small secreted protein" evidence="1">
    <location>
        <begin position="20"/>
        <end position="146"/>
    </location>
</feature>
<accession>A0A9W9FEU5</accession>